<dbReference type="UniPathway" id="UPA00906">
    <property type="reaction ID" value="UER00895"/>
</dbReference>
<gene>
    <name evidence="7" type="primary">serS</name>
    <name evidence="12" type="ORF">ENP55_00435</name>
</gene>
<dbReference type="PRINTS" id="PR00981">
    <property type="entry name" value="TRNASYNTHSER"/>
</dbReference>
<dbReference type="Pfam" id="PF02403">
    <property type="entry name" value="Seryl_tRNA_N"/>
    <property type="match status" value="1"/>
</dbReference>
<comment type="domain">
    <text evidence="7">Consists of two distinct domains, a catalytic core and a N-terminal extension that is involved in tRNA binding.</text>
</comment>
<keyword evidence="6 7" id="KW-0030">Aminoacyl-tRNA synthetase</keyword>
<evidence type="ECO:0000313" key="12">
    <source>
        <dbReference type="EMBL" id="HEF86785.1"/>
    </source>
</evidence>
<accession>A0A7C2FX28</accession>
<reference evidence="12" key="1">
    <citation type="journal article" date="2020" name="mSystems">
        <title>Genome- and Community-Level Interaction Insights into Carbon Utilization and Element Cycling Functions of Hydrothermarchaeota in Hydrothermal Sediment.</title>
        <authorList>
            <person name="Zhou Z."/>
            <person name="Liu Y."/>
            <person name="Xu W."/>
            <person name="Pan J."/>
            <person name="Luo Z.H."/>
            <person name="Li M."/>
        </authorList>
    </citation>
    <scope>NUCLEOTIDE SEQUENCE [LARGE SCALE GENOMIC DNA]</scope>
    <source>
        <strain evidence="12">SpSt-23</strain>
    </source>
</reference>
<feature type="site" description="Important for serine binding" evidence="8">
    <location>
        <position position="408"/>
    </location>
</feature>
<dbReference type="Pfam" id="PF00587">
    <property type="entry name" value="tRNA-synt_2b"/>
    <property type="match status" value="1"/>
</dbReference>
<dbReference type="SUPFAM" id="SSF55681">
    <property type="entry name" value="Class II aaRS and biotin synthetases"/>
    <property type="match status" value="1"/>
</dbReference>
<feature type="binding site" evidence="7 9">
    <location>
        <begin position="285"/>
        <end position="287"/>
    </location>
    <ligand>
        <name>ATP</name>
        <dbReference type="ChEBI" id="CHEBI:30616"/>
    </ligand>
</feature>
<feature type="binding site" evidence="7">
    <location>
        <begin position="254"/>
        <end position="256"/>
    </location>
    <ligand>
        <name>L-serine</name>
        <dbReference type="ChEBI" id="CHEBI:33384"/>
    </ligand>
</feature>
<dbReference type="GO" id="GO:0016260">
    <property type="term" value="P:selenocysteine biosynthetic process"/>
    <property type="evidence" value="ECO:0007669"/>
    <property type="project" value="UniProtKB-UniRule"/>
</dbReference>
<dbReference type="InterPro" id="IPR006195">
    <property type="entry name" value="aa-tRNA-synth_II"/>
</dbReference>
<dbReference type="PIRSF" id="PIRSF001529">
    <property type="entry name" value="Ser-tRNA-synth_IIa"/>
    <property type="match status" value="1"/>
</dbReference>
<dbReference type="EMBL" id="DSJT01000003">
    <property type="protein sequence ID" value="HEF86785.1"/>
    <property type="molecule type" value="Genomic_DNA"/>
</dbReference>
<feature type="coiled-coil region" evidence="10">
    <location>
        <begin position="69"/>
        <end position="110"/>
    </location>
</feature>
<evidence type="ECO:0000256" key="9">
    <source>
        <dbReference type="PIRSR" id="PIRSR001529-2"/>
    </source>
</evidence>
<comment type="similarity">
    <text evidence="7">Belongs to the class-II aminoacyl-tRNA synthetase family. Type-1 seryl-tRNA synthetase subfamily.</text>
</comment>
<feature type="binding site" evidence="7">
    <location>
        <position position="408"/>
    </location>
    <ligand>
        <name>L-serine</name>
        <dbReference type="ChEBI" id="CHEBI:33384"/>
    </ligand>
</feature>
<keyword evidence="10" id="KW-0175">Coiled coil</keyword>
<comment type="pathway">
    <text evidence="7">Aminoacyl-tRNA biosynthesis; selenocysteinyl-tRNA(Sec) biosynthesis; L-seryl-tRNA(Sec) from L-serine and tRNA(Sec): step 1/1.</text>
</comment>
<feature type="binding site" evidence="7 8">
    <location>
        <position position="308"/>
    </location>
    <ligand>
        <name>L-serine</name>
        <dbReference type="ChEBI" id="CHEBI:33384"/>
    </ligand>
</feature>
<dbReference type="GO" id="GO:0005524">
    <property type="term" value="F:ATP binding"/>
    <property type="evidence" value="ECO:0007669"/>
    <property type="project" value="UniProtKB-UniRule"/>
</dbReference>
<keyword evidence="4 7" id="KW-0067">ATP-binding</keyword>
<keyword evidence="5 7" id="KW-0648">Protein biosynthesis</keyword>
<feature type="domain" description="Aminoacyl-transfer RNA synthetases class-II family profile" evidence="11">
    <location>
        <begin position="201"/>
        <end position="433"/>
    </location>
</feature>
<keyword evidence="3 7" id="KW-0547">Nucleotide-binding</keyword>
<dbReference type="InterPro" id="IPR015866">
    <property type="entry name" value="Ser-tRNA-synth_1_N"/>
</dbReference>
<keyword evidence="2 7" id="KW-0436">Ligase</keyword>
<evidence type="ECO:0000256" key="1">
    <source>
        <dbReference type="ARBA" id="ARBA00022490"/>
    </source>
</evidence>
<dbReference type="InterPro" id="IPR045864">
    <property type="entry name" value="aa-tRNA-synth_II/BPL/LPL"/>
</dbReference>
<dbReference type="SUPFAM" id="SSF46589">
    <property type="entry name" value="tRNA-binding arm"/>
    <property type="match status" value="1"/>
</dbReference>
<comment type="catalytic activity">
    <reaction evidence="7">
        <text>tRNA(Sec) + L-serine + ATP = L-seryl-tRNA(Sec) + AMP + diphosphate + H(+)</text>
        <dbReference type="Rhea" id="RHEA:42580"/>
        <dbReference type="Rhea" id="RHEA-COMP:9742"/>
        <dbReference type="Rhea" id="RHEA-COMP:10128"/>
        <dbReference type="ChEBI" id="CHEBI:15378"/>
        <dbReference type="ChEBI" id="CHEBI:30616"/>
        <dbReference type="ChEBI" id="CHEBI:33019"/>
        <dbReference type="ChEBI" id="CHEBI:33384"/>
        <dbReference type="ChEBI" id="CHEBI:78442"/>
        <dbReference type="ChEBI" id="CHEBI:78533"/>
        <dbReference type="ChEBI" id="CHEBI:456215"/>
        <dbReference type="EC" id="6.1.1.11"/>
    </reaction>
</comment>
<dbReference type="PROSITE" id="PS50862">
    <property type="entry name" value="AA_TRNA_LIGASE_II"/>
    <property type="match status" value="1"/>
</dbReference>
<evidence type="ECO:0000256" key="6">
    <source>
        <dbReference type="ARBA" id="ARBA00023146"/>
    </source>
</evidence>
<dbReference type="PANTHER" id="PTHR11778">
    <property type="entry name" value="SERYL-TRNA SYNTHETASE"/>
    <property type="match status" value="1"/>
</dbReference>
<keyword evidence="1 7" id="KW-0963">Cytoplasm</keyword>
<evidence type="ECO:0000256" key="10">
    <source>
        <dbReference type="SAM" id="Coils"/>
    </source>
</evidence>
<feature type="binding site" evidence="8">
    <location>
        <position position="406"/>
    </location>
    <ligand>
        <name>L-serine</name>
        <dbReference type="ChEBI" id="CHEBI:33384"/>
    </ligand>
</feature>
<proteinExistence type="inferred from homology"/>
<evidence type="ECO:0000259" key="11">
    <source>
        <dbReference type="PROSITE" id="PS50862"/>
    </source>
</evidence>
<dbReference type="FunFam" id="3.30.930.10:FF:000048">
    <property type="entry name" value="Serine--tRNA ligase"/>
    <property type="match status" value="1"/>
</dbReference>
<dbReference type="HAMAP" id="MF_00176">
    <property type="entry name" value="Ser_tRNA_synth_type1"/>
    <property type="match status" value="1"/>
</dbReference>
<organism evidence="12">
    <name type="scientific">Thermosphaera aggregans</name>
    <dbReference type="NCBI Taxonomy" id="54254"/>
    <lineage>
        <taxon>Archaea</taxon>
        <taxon>Thermoproteota</taxon>
        <taxon>Thermoprotei</taxon>
        <taxon>Desulfurococcales</taxon>
        <taxon>Desulfurococcaceae</taxon>
        <taxon>Thermosphaera</taxon>
    </lineage>
</organism>
<dbReference type="AlphaFoldDB" id="A0A7C2FX28"/>
<dbReference type="InterPro" id="IPR002317">
    <property type="entry name" value="Ser-tRNA-ligase_type_1"/>
</dbReference>
<evidence type="ECO:0000256" key="5">
    <source>
        <dbReference type="ARBA" id="ARBA00022917"/>
    </source>
</evidence>
<comment type="caution">
    <text evidence="12">The sequence shown here is derived from an EMBL/GenBank/DDBJ whole genome shotgun (WGS) entry which is preliminary data.</text>
</comment>
<evidence type="ECO:0000256" key="2">
    <source>
        <dbReference type="ARBA" id="ARBA00022598"/>
    </source>
</evidence>
<dbReference type="InterPro" id="IPR033729">
    <property type="entry name" value="SerRS_core"/>
</dbReference>
<comment type="subunit">
    <text evidence="7">Homodimer. The tRNA molecule binds across the dimer.</text>
</comment>
<dbReference type="NCBIfam" id="TIGR00414">
    <property type="entry name" value="serS"/>
    <property type="match status" value="1"/>
</dbReference>
<evidence type="ECO:0000256" key="4">
    <source>
        <dbReference type="ARBA" id="ARBA00022840"/>
    </source>
</evidence>
<dbReference type="GO" id="GO:0006434">
    <property type="term" value="P:seryl-tRNA aminoacylation"/>
    <property type="evidence" value="ECO:0007669"/>
    <property type="project" value="UniProtKB-UniRule"/>
</dbReference>
<feature type="binding site" evidence="9">
    <location>
        <begin position="301"/>
        <end position="304"/>
    </location>
    <ligand>
        <name>ATP</name>
        <dbReference type="ChEBI" id="CHEBI:30616"/>
    </ligand>
</feature>
<dbReference type="EC" id="6.1.1.11" evidence="7"/>
<feature type="binding site" evidence="7 9">
    <location>
        <begin position="372"/>
        <end position="375"/>
    </location>
    <ligand>
        <name>ATP</name>
        <dbReference type="ChEBI" id="CHEBI:30616"/>
    </ligand>
</feature>
<dbReference type="GO" id="GO:0004828">
    <property type="term" value="F:serine-tRNA ligase activity"/>
    <property type="evidence" value="ECO:0007669"/>
    <property type="project" value="UniProtKB-UniRule"/>
</dbReference>
<feature type="binding site" evidence="8">
    <location>
        <position position="285"/>
    </location>
    <ligand>
        <name>L-serine</name>
        <dbReference type="ChEBI" id="CHEBI:33384"/>
    </ligand>
</feature>
<comment type="catalytic activity">
    <reaction evidence="7">
        <text>tRNA(Ser) + L-serine + ATP = L-seryl-tRNA(Ser) + AMP + diphosphate + H(+)</text>
        <dbReference type="Rhea" id="RHEA:12292"/>
        <dbReference type="Rhea" id="RHEA-COMP:9669"/>
        <dbReference type="Rhea" id="RHEA-COMP:9703"/>
        <dbReference type="ChEBI" id="CHEBI:15378"/>
        <dbReference type="ChEBI" id="CHEBI:30616"/>
        <dbReference type="ChEBI" id="CHEBI:33019"/>
        <dbReference type="ChEBI" id="CHEBI:33384"/>
        <dbReference type="ChEBI" id="CHEBI:78442"/>
        <dbReference type="ChEBI" id="CHEBI:78533"/>
        <dbReference type="ChEBI" id="CHEBI:456215"/>
        <dbReference type="EC" id="6.1.1.11"/>
    </reaction>
</comment>
<dbReference type="InterPro" id="IPR002314">
    <property type="entry name" value="aa-tRNA-synt_IIb"/>
</dbReference>
<name>A0A7C2FX28_9CREN</name>
<feature type="binding site" evidence="8">
    <location>
        <position position="254"/>
    </location>
    <ligand>
        <name>L-serine</name>
        <dbReference type="ChEBI" id="CHEBI:33384"/>
    </ligand>
</feature>
<dbReference type="Gene3D" id="1.10.287.40">
    <property type="entry name" value="Serine-tRNA synthetase, tRNA binding domain"/>
    <property type="match status" value="1"/>
</dbReference>
<dbReference type="CDD" id="cd00770">
    <property type="entry name" value="SerRS_core"/>
    <property type="match status" value="1"/>
</dbReference>
<evidence type="ECO:0000256" key="3">
    <source>
        <dbReference type="ARBA" id="ARBA00022741"/>
    </source>
</evidence>
<comment type="function">
    <text evidence="7">Catalyzes the attachment of serine to tRNA(Ser). Is also able to aminoacylate tRNA(Sec) with serine, to form the misacylated tRNA L-seryl-tRNA(Sec), which will be further converted into selenocysteinyl-tRNA(Sec).</text>
</comment>
<dbReference type="InterPro" id="IPR042103">
    <property type="entry name" value="SerRS_1_N_sf"/>
</dbReference>
<evidence type="ECO:0000256" key="8">
    <source>
        <dbReference type="PIRSR" id="PIRSR001529-1"/>
    </source>
</evidence>
<comment type="subcellular location">
    <subcellularLocation>
        <location evidence="7">Cytoplasm</location>
    </subcellularLocation>
</comment>
<feature type="binding site" evidence="7">
    <location>
        <position position="301"/>
    </location>
    <ligand>
        <name>ATP</name>
        <dbReference type="ChEBI" id="CHEBI:30616"/>
    </ligand>
</feature>
<protein>
    <recommendedName>
        <fullName evidence="7">Serine--tRNA ligase</fullName>
        <ecNumber evidence="7">6.1.1.11</ecNumber>
    </recommendedName>
    <alternativeName>
        <fullName evidence="7">Seryl-tRNA synthetase</fullName>
        <shortName evidence="7">SerRS</shortName>
    </alternativeName>
    <alternativeName>
        <fullName evidence="7">Seryl-tRNA(Ser/Sec) synthetase</fullName>
    </alternativeName>
</protein>
<dbReference type="Gene3D" id="3.30.930.10">
    <property type="entry name" value="Bira Bifunctional Protein, Domain 2"/>
    <property type="match status" value="1"/>
</dbReference>
<dbReference type="InterPro" id="IPR010978">
    <property type="entry name" value="tRNA-bd_arm"/>
</dbReference>
<sequence>MSWSILTLLRENPEMLKDHVKKRFMDTSIVDEAYRLDLEWRKLLTEVQELRHKHNVISREVSKAPPELKEELLGQAKQLLRQLEVFEARLKELEAQREDALRRLPNTVHESVPIGPDDSYNVPIRFWGKPKVWKEHVDQFKQQTEKYGFKVDYVEIDWKPVGHADMLENVLKLGDTLKAAEVAGSRFYYLFNDIVFLDLALLMYAIDYLTSKGYTLVLPPYMLRHEVMSGVIDLATFKDAIYKIEGEDLYLIATAEHSLAALHYNEDLEEEALPLKYAGISPCFRKEAGAGSRDLKGIFRVHQFHKIEQYVYAKPEESWDLMEELIGNAEELFKGLEIPYRIVNIASGDLGAPAAKKYDLETWMPAQGLFREMVSCSNTTDWQSYRLRTRLVRRKGMVKEYVHTLNSTAIASTRSITAILENHQQEDGTVYIPRVLRKYLEVFKAAPKDYLHPVKKEKVN</sequence>
<dbReference type="GO" id="GO:0005737">
    <property type="term" value="C:cytoplasm"/>
    <property type="evidence" value="ECO:0007669"/>
    <property type="project" value="UniProtKB-SubCell"/>
</dbReference>
<evidence type="ECO:0000256" key="7">
    <source>
        <dbReference type="HAMAP-Rule" id="MF_00176"/>
    </source>
</evidence>